<dbReference type="PANTHER" id="PTHR43434">
    <property type="entry name" value="PHOSPHOGLYCOLATE PHOSPHATASE"/>
    <property type="match status" value="1"/>
</dbReference>
<sequence length="226" mass="23533">MAEGLRWDVVLFDLDGTIIDPFDGIADGVRKAFAEVGEPAPADERIRGWIGPPIGETLAAELGHLGPDAVATALATFRQSYDNGGAQSATLHSGMRDLIVSLHDAGAYVAVTTMKPRRVTEVILEQHDLRASLDGVFAPTANQASSDKSALVAEALIDARAAGVRETGGVVVGDRAEDLRAARLNALAGIGVAWGFGAAAELLQERPFEVATSPLELATILGVGKV</sequence>
<proteinExistence type="predicted"/>
<dbReference type="GO" id="GO:0005829">
    <property type="term" value="C:cytosol"/>
    <property type="evidence" value="ECO:0007669"/>
    <property type="project" value="TreeGrafter"/>
</dbReference>
<dbReference type="InterPro" id="IPR023214">
    <property type="entry name" value="HAD_sf"/>
</dbReference>
<dbReference type="Gene3D" id="1.10.150.240">
    <property type="entry name" value="Putative phosphatase, domain 2"/>
    <property type="match status" value="1"/>
</dbReference>
<dbReference type="InterPro" id="IPR050155">
    <property type="entry name" value="HAD-like_hydrolase_sf"/>
</dbReference>
<dbReference type="EMBL" id="CAESAO010000061">
    <property type="protein sequence ID" value="CAB4343523.1"/>
    <property type="molecule type" value="Genomic_DNA"/>
</dbReference>
<dbReference type="SFLD" id="SFLDS00003">
    <property type="entry name" value="Haloacid_Dehalogenase"/>
    <property type="match status" value="1"/>
</dbReference>
<evidence type="ECO:0000313" key="1">
    <source>
        <dbReference type="EMBL" id="CAB4343523.1"/>
    </source>
</evidence>
<dbReference type="InterPro" id="IPR023198">
    <property type="entry name" value="PGP-like_dom2"/>
</dbReference>
<dbReference type="GO" id="GO:0004713">
    <property type="term" value="F:protein tyrosine kinase activity"/>
    <property type="evidence" value="ECO:0007669"/>
    <property type="project" value="TreeGrafter"/>
</dbReference>
<dbReference type="InterPro" id="IPR041492">
    <property type="entry name" value="HAD_2"/>
</dbReference>
<dbReference type="Gene3D" id="3.40.50.1000">
    <property type="entry name" value="HAD superfamily/HAD-like"/>
    <property type="match status" value="1"/>
</dbReference>
<name>A0A6J5ZVZ2_9ZZZZ</name>
<gene>
    <name evidence="1" type="ORF">UFOPK3522_00840</name>
</gene>
<dbReference type="SUPFAM" id="SSF56784">
    <property type="entry name" value="HAD-like"/>
    <property type="match status" value="1"/>
</dbReference>
<dbReference type="AlphaFoldDB" id="A0A6J5ZVZ2"/>
<dbReference type="InterPro" id="IPR036412">
    <property type="entry name" value="HAD-like_sf"/>
</dbReference>
<protein>
    <submittedName>
        <fullName evidence="1">Unannotated protein</fullName>
    </submittedName>
</protein>
<reference evidence="1" key="1">
    <citation type="submission" date="2020-05" db="EMBL/GenBank/DDBJ databases">
        <authorList>
            <person name="Chiriac C."/>
            <person name="Salcher M."/>
            <person name="Ghai R."/>
            <person name="Kavagutti S V."/>
        </authorList>
    </citation>
    <scope>NUCLEOTIDE SEQUENCE</scope>
</reference>
<dbReference type="SFLD" id="SFLDG01129">
    <property type="entry name" value="C1.5:_HAD__Beta-PGM__Phosphata"/>
    <property type="match status" value="1"/>
</dbReference>
<dbReference type="Pfam" id="PF13419">
    <property type="entry name" value="HAD_2"/>
    <property type="match status" value="1"/>
</dbReference>
<accession>A0A6J5ZVZ2</accession>
<dbReference type="PANTHER" id="PTHR43434:SF20">
    <property type="entry name" value="5'-NUCLEOTIDASE"/>
    <property type="match status" value="1"/>
</dbReference>
<organism evidence="1">
    <name type="scientific">freshwater metagenome</name>
    <dbReference type="NCBI Taxonomy" id="449393"/>
    <lineage>
        <taxon>unclassified sequences</taxon>
        <taxon>metagenomes</taxon>
        <taxon>ecological metagenomes</taxon>
    </lineage>
</organism>